<evidence type="ECO:0000256" key="2">
    <source>
        <dbReference type="ARBA" id="ARBA00023002"/>
    </source>
</evidence>
<dbReference type="GO" id="GO:0016491">
    <property type="term" value="F:oxidoreductase activity"/>
    <property type="evidence" value="ECO:0007669"/>
    <property type="project" value="UniProtKB-KW"/>
</dbReference>
<dbReference type="PANTHER" id="PTHR11091">
    <property type="entry name" value="OXIDOREDUCTASE-RELATED"/>
    <property type="match status" value="1"/>
</dbReference>
<gene>
    <name evidence="3" type="ORF">HRJ53_24250</name>
</gene>
<dbReference type="Gene3D" id="1.10.1530.10">
    <property type="match status" value="1"/>
</dbReference>
<dbReference type="InterPro" id="IPR043143">
    <property type="entry name" value="Mal/L-sulf/L-lact_DH-like_NADP"/>
</dbReference>
<sequence length="331" mass="35543">MTLGRLRLSVADARDLAEGALRGIGYHNDEARIIADHVIDAAMCGYEYSGLAKILNVFESKHFRLPRRSMKVLRETEVSLAFDGGNNVGMLALFHAAQATIKKTAAHGIALVSVTDAWMSGRGAYYVEMIAKHGLVAIHTAASSPLVAPPGGIRPVLGTNPIAIAVPSSRGPIVLDMGTSAYMMTEVMLRERLGELLPEGVALGPGGEPTRDPTAARRGALLPFGGYKGFGLALMMQALGLLAGSGSDAESEYGFLFVAFRPDLIGSADTFEQRVTELIERIKATPRRPGVDDIRIPCERAFHSRERALHEGLEIDRVVFDALVALRARQG</sequence>
<keyword evidence="4" id="KW-1185">Reference proteome</keyword>
<protein>
    <submittedName>
        <fullName evidence="3">Ldh family oxidoreductase</fullName>
    </submittedName>
</protein>
<dbReference type="Proteomes" id="UP000567293">
    <property type="component" value="Unassembled WGS sequence"/>
</dbReference>
<evidence type="ECO:0000313" key="3">
    <source>
        <dbReference type="EMBL" id="MBA0088108.1"/>
    </source>
</evidence>
<reference evidence="3" key="1">
    <citation type="submission" date="2020-06" db="EMBL/GenBank/DDBJ databases">
        <title>Legume-microbial interactions unlock mineral nutrients during tropical forest succession.</title>
        <authorList>
            <person name="Epihov D.Z."/>
        </authorList>
    </citation>
    <scope>NUCLEOTIDE SEQUENCE [LARGE SCALE GENOMIC DNA]</scope>
    <source>
        <strain evidence="3">Pan2503</strain>
    </source>
</reference>
<organism evidence="3 4">
    <name type="scientific">Candidatus Acidiferrum panamense</name>
    <dbReference type="NCBI Taxonomy" id="2741543"/>
    <lineage>
        <taxon>Bacteria</taxon>
        <taxon>Pseudomonadati</taxon>
        <taxon>Acidobacteriota</taxon>
        <taxon>Terriglobia</taxon>
        <taxon>Candidatus Acidiferrales</taxon>
        <taxon>Candidatus Acidiferrum</taxon>
    </lineage>
</organism>
<dbReference type="AlphaFoldDB" id="A0A7V8SZG9"/>
<dbReference type="Pfam" id="PF02615">
    <property type="entry name" value="Ldh_2"/>
    <property type="match status" value="1"/>
</dbReference>
<evidence type="ECO:0000256" key="1">
    <source>
        <dbReference type="ARBA" id="ARBA00006056"/>
    </source>
</evidence>
<name>A0A7V8SZG9_9BACT</name>
<dbReference type="InterPro" id="IPR003767">
    <property type="entry name" value="Malate/L-lactate_DH-like"/>
</dbReference>
<dbReference type="InterPro" id="IPR043144">
    <property type="entry name" value="Mal/L-sulf/L-lact_DH-like_ah"/>
</dbReference>
<dbReference type="InterPro" id="IPR036111">
    <property type="entry name" value="Mal/L-sulfo/L-lacto_DH-like_sf"/>
</dbReference>
<dbReference type="PANTHER" id="PTHR11091:SF0">
    <property type="entry name" value="MALATE DEHYDROGENASE"/>
    <property type="match status" value="1"/>
</dbReference>
<accession>A0A7V8SZG9</accession>
<proteinExistence type="inferred from homology"/>
<comment type="similarity">
    <text evidence="1">Belongs to the LDH2/MDH2 oxidoreductase family.</text>
</comment>
<dbReference type="Gene3D" id="3.30.1370.60">
    <property type="entry name" value="Hypothetical oxidoreductase yiak, domain 2"/>
    <property type="match status" value="1"/>
</dbReference>
<dbReference type="SUPFAM" id="SSF89733">
    <property type="entry name" value="L-sulfolactate dehydrogenase-like"/>
    <property type="match status" value="1"/>
</dbReference>
<evidence type="ECO:0000313" key="4">
    <source>
        <dbReference type="Proteomes" id="UP000567293"/>
    </source>
</evidence>
<keyword evidence="2" id="KW-0560">Oxidoreductase</keyword>
<dbReference type="EMBL" id="JACDQQ010002343">
    <property type="protein sequence ID" value="MBA0088108.1"/>
    <property type="molecule type" value="Genomic_DNA"/>
</dbReference>
<comment type="caution">
    <text evidence="3">The sequence shown here is derived from an EMBL/GenBank/DDBJ whole genome shotgun (WGS) entry which is preliminary data.</text>
</comment>